<comment type="subcellular location">
    <subcellularLocation>
        <location evidence="1">Cell membrane</location>
        <topology evidence="1">Single-pass membrane protein</topology>
    </subcellularLocation>
    <subcellularLocation>
        <location evidence="7">Cell membrane</location>
        <topology evidence="7">Single-pass type II membrane protein</topology>
    </subcellularLocation>
</comment>
<gene>
    <name evidence="10" type="ORF">FRUB_08202</name>
</gene>
<accession>A0A225DER0</accession>
<dbReference type="Pfam" id="PF02472">
    <property type="entry name" value="ExbD"/>
    <property type="match status" value="1"/>
</dbReference>
<evidence type="ECO:0000256" key="4">
    <source>
        <dbReference type="ARBA" id="ARBA00022692"/>
    </source>
</evidence>
<reference evidence="11" key="1">
    <citation type="submission" date="2017-06" db="EMBL/GenBank/DDBJ databases">
        <title>Genome analysis of Fimbriiglobus ruber SP5, the first member of the order Planctomycetales with confirmed chitinolytic capability.</title>
        <authorList>
            <person name="Ravin N.V."/>
            <person name="Rakitin A.L."/>
            <person name="Ivanova A.A."/>
            <person name="Beletsky A.V."/>
            <person name="Kulichevskaya I.S."/>
            <person name="Mardanov A.V."/>
            <person name="Dedysh S.N."/>
        </authorList>
    </citation>
    <scope>NUCLEOTIDE SEQUENCE [LARGE SCALE GENOMIC DNA]</scope>
    <source>
        <strain evidence="11">SP5</strain>
    </source>
</reference>
<evidence type="ECO:0000256" key="1">
    <source>
        <dbReference type="ARBA" id="ARBA00004162"/>
    </source>
</evidence>
<dbReference type="InterPro" id="IPR003400">
    <property type="entry name" value="ExbD"/>
</dbReference>
<keyword evidence="7" id="KW-0653">Protein transport</keyword>
<feature type="region of interest" description="Disordered" evidence="8">
    <location>
        <begin position="31"/>
        <end position="54"/>
    </location>
</feature>
<evidence type="ECO:0000256" key="2">
    <source>
        <dbReference type="ARBA" id="ARBA00005811"/>
    </source>
</evidence>
<dbReference type="AlphaFoldDB" id="A0A225DER0"/>
<keyword evidence="11" id="KW-1185">Reference proteome</keyword>
<sequence>MGQTAAVLNLLTDLAFNILIFFVVLASSEPEKGRPQKVPSANKDKATDNQPQNIEVTLTRTTVAVNGTNVPVDDVAAKLKPLLAGKTKPEDRIVVVRVAPGSKDTPYQHWIRVTGQVERAGGVVTVQLEEEQTVGVK</sequence>
<keyword evidence="6 9" id="KW-0472">Membrane</keyword>
<keyword evidence="3" id="KW-1003">Cell membrane</keyword>
<dbReference type="GO" id="GO:0005886">
    <property type="term" value="C:plasma membrane"/>
    <property type="evidence" value="ECO:0007669"/>
    <property type="project" value="UniProtKB-SubCell"/>
</dbReference>
<keyword evidence="5 9" id="KW-1133">Transmembrane helix</keyword>
<proteinExistence type="inferred from homology"/>
<evidence type="ECO:0000256" key="8">
    <source>
        <dbReference type="SAM" id="MobiDB-lite"/>
    </source>
</evidence>
<organism evidence="10 11">
    <name type="scientific">Fimbriiglobus ruber</name>
    <dbReference type="NCBI Taxonomy" id="1908690"/>
    <lineage>
        <taxon>Bacteria</taxon>
        <taxon>Pseudomonadati</taxon>
        <taxon>Planctomycetota</taxon>
        <taxon>Planctomycetia</taxon>
        <taxon>Gemmatales</taxon>
        <taxon>Gemmataceae</taxon>
        <taxon>Fimbriiglobus</taxon>
    </lineage>
</organism>
<evidence type="ECO:0000256" key="6">
    <source>
        <dbReference type="ARBA" id="ARBA00023136"/>
    </source>
</evidence>
<protein>
    <recommendedName>
        <fullName evidence="12">Biopolymer transport protein ExbD/TolR</fullName>
    </recommendedName>
</protein>
<dbReference type="GO" id="GO:0015031">
    <property type="term" value="P:protein transport"/>
    <property type="evidence" value="ECO:0007669"/>
    <property type="project" value="UniProtKB-KW"/>
</dbReference>
<evidence type="ECO:0008006" key="12">
    <source>
        <dbReference type="Google" id="ProtNLM"/>
    </source>
</evidence>
<dbReference type="EMBL" id="NIDE01000017">
    <property type="protein sequence ID" value="OWK35639.1"/>
    <property type="molecule type" value="Genomic_DNA"/>
</dbReference>
<keyword evidence="4 7" id="KW-0812">Transmembrane</keyword>
<keyword evidence="7" id="KW-0813">Transport</keyword>
<evidence type="ECO:0000313" key="10">
    <source>
        <dbReference type="EMBL" id="OWK35639.1"/>
    </source>
</evidence>
<comment type="caution">
    <text evidence="10">The sequence shown here is derived from an EMBL/GenBank/DDBJ whole genome shotgun (WGS) entry which is preliminary data.</text>
</comment>
<evidence type="ECO:0000256" key="7">
    <source>
        <dbReference type="RuleBase" id="RU003879"/>
    </source>
</evidence>
<name>A0A225DER0_9BACT</name>
<evidence type="ECO:0000256" key="9">
    <source>
        <dbReference type="SAM" id="Phobius"/>
    </source>
</evidence>
<evidence type="ECO:0000256" key="3">
    <source>
        <dbReference type="ARBA" id="ARBA00022475"/>
    </source>
</evidence>
<dbReference type="Proteomes" id="UP000214646">
    <property type="component" value="Unassembled WGS sequence"/>
</dbReference>
<comment type="similarity">
    <text evidence="2 7">Belongs to the ExbD/TolR family.</text>
</comment>
<evidence type="ECO:0000313" key="11">
    <source>
        <dbReference type="Proteomes" id="UP000214646"/>
    </source>
</evidence>
<dbReference type="GO" id="GO:0022857">
    <property type="term" value="F:transmembrane transporter activity"/>
    <property type="evidence" value="ECO:0007669"/>
    <property type="project" value="InterPro"/>
</dbReference>
<evidence type="ECO:0000256" key="5">
    <source>
        <dbReference type="ARBA" id="ARBA00022989"/>
    </source>
</evidence>
<feature type="transmembrane region" description="Helical" evidence="9">
    <location>
        <begin position="6"/>
        <end position="27"/>
    </location>
</feature>